<proteinExistence type="predicted"/>
<feature type="coiled-coil region" evidence="5">
    <location>
        <begin position="53"/>
        <end position="80"/>
    </location>
</feature>
<sequence length="105" mass="12672">MVFCWCGDEAIIRTSWTTRNPGRRFYGCPRTASTCRFIGWYDPQMCQRSTEIIPGLLRARNELEEKIRDLEAERIWMRKLLKITWICFYCDFGCYDNEIKHVMEM</sequence>
<gene>
    <name evidence="7" type="ORF">SSX86_007143</name>
</gene>
<evidence type="ECO:0000256" key="1">
    <source>
        <dbReference type="ARBA" id="ARBA00022723"/>
    </source>
</evidence>
<organism evidence="7 8">
    <name type="scientific">Deinandra increscens subsp. villosa</name>
    <dbReference type="NCBI Taxonomy" id="3103831"/>
    <lineage>
        <taxon>Eukaryota</taxon>
        <taxon>Viridiplantae</taxon>
        <taxon>Streptophyta</taxon>
        <taxon>Embryophyta</taxon>
        <taxon>Tracheophyta</taxon>
        <taxon>Spermatophyta</taxon>
        <taxon>Magnoliopsida</taxon>
        <taxon>eudicotyledons</taxon>
        <taxon>Gunneridae</taxon>
        <taxon>Pentapetalae</taxon>
        <taxon>asterids</taxon>
        <taxon>campanulids</taxon>
        <taxon>Asterales</taxon>
        <taxon>Asteraceae</taxon>
        <taxon>Asteroideae</taxon>
        <taxon>Heliantheae alliance</taxon>
        <taxon>Madieae</taxon>
        <taxon>Madiinae</taxon>
        <taxon>Deinandra</taxon>
    </lineage>
</organism>
<evidence type="ECO:0000256" key="3">
    <source>
        <dbReference type="ARBA" id="ARBA00022833"/>
    </source>
</evidence>
<evidence type="ECO:0000256" key="4">
    <source>
        <dbReference type="PROSITE-ProRule" id="PRU01343"/>
    </source>
</evidence>
<accession>A0AAP0DG47</accession>
<dbReference type="Proteomes" id="UP001408789">
    <property type="component" value="Unassembled WGS sequence"/>
</dbReference>
<protein>
    <recommendedName>
        <fullName evidence="6">GRF-type domain-containing protein</fullName>
    </recommendedName>
</protein>
<evidence type="ECO:0000313" key="7">
    <source>
        <dbReference type="EMBL" id="KAK9074545.1"/>
    </source>
</evidence>
<dbReference type="PANTHER" id="PTHR33248">
    <property type="entry name" value="ZINC ION-BINDING PROTEIN"/>
    <property type="match status" value="1"/>
</dbReference>
<dbReference type="PROSITE" id="PS51999">
    <property type="entry name" value="ZF_GRF"/>
    <property type="match status" value="1"/>
</dbReference>
<evidence type="ECO:0000256" key="5">
    <source>
        <dbReference type="SAM" id="Coils"/>
    </source>
</evidence>
<dbReference type="AlphaFoldDB" id="A0AAP0DG47"/>
<dbReference type="InterPro" id="IPR010666">
    <property type="entry name" value="Znf_GRF"/>
</dbReference>
<keyword evidence="2 4" id="KW-0863">Zinc-finger</keyword>
<evidence type="ECO:0000256" key="2">
    <source>
        <dbReference type="ARBA" id="ARBA00022771"/>
    </source>
</evidence>
<keyword evidence="8" id="KW-1185">Reference proteome</keyword>
<keyword evidence="5" id="KW-0175">Coiled coil</keyword>
<name>A0AAP0DG47_9ASTR</name>
<reference evidence="7 8" key="1">
    <citation type="submission" date="2024-04" db="EMBL/GenBank/DDBJ databases">
        <title>The reference genome of an endangered Asteraceae, Deinandra increscens subsp. villosa, native to the Central Coast of California.</title>
        <authorList>
            <person name="Guilliams M."/>
            <person name="Hasenstab-Lehman K."/>
            <person name="Meyer R."/>
            <person name="Mcevoy S."/>
        </authorList>
    </citation>
    <scope>NUCLEOTIDE SEQUENCE [LARGE SCALE GENOMIC DNA]</scope>
    <source>
        <tissue evidence="7">Leaf</tissue>
    </source>
</reference>
<keyword evidence="3" id="KW-0862">Zinc</keyword>
<evidence type="ECO:0000259" key="6">
    <source>
        <dbReference type="PROSITE" id="PS51999"/>
    </source>
</evidence>
<dbReference type="EMBL" id="JBCNJP010000008">
    <property type="protein sequence ID" value="KAK9074545.1"/>
    <property type="molecule type" value="Genomic_DNA"/>
</dbReference>
<dbReference type="Pfam" id="PF06839">
    <property type="entry name" value="Zn_ribbon_GRF"/>
    <property type="match status" value="1"/>
</dbReference>
<keyword evidence="1" id="KW-0479">Metal-binding</keyword>
<comment type="caution">
    <text evidence="7">The sequence shown here is derived from an EMBL/GenBank/DDBJ whole genome shotgun (WGS) entry which is preliminary data.</text>
</comment>
<feature type="domain" description="GRF-type" evidence="6">
    <location>
        <begin position="4"/>
        <end position="44"/>
    </location>
</feature>
<dbReference type="GO" id="GO:0008270">
    <property type="term" value="F:zinc ion binding"/>
    <property type="evidence" value="ECO:0007669"/>
    <property type="project" value="UniProtKB-KW"/>
</dbReference>
<evidence type="ECO:0000313" key="8">
    <source>
        <dbReference type="Proteomes" id="UP001408789"/>
    </source>
</evidence>